<comment type="caution">
    <text evidence="3">The sequence shown here is derived from an EMBL/GenBank/DDBJ whole genome shotgun (WGS) entry which is preliminary data.</text>
</comment>
<dbReference type="InterPro" id="IPR004843">
    <property type="entry name" value="Calcineurin-like_PHP"/>
</dbReference>
<dbReference type="SUPFAM" id="SSF56300">
    <property type="entry name" value="Metallo-dependent phosphatases"/>
    <property type="match status" value="1"/>
</dbReference>
<feature type="domain" description="Calcineurin-like phosphoesterase" evidence="2">
    <location>
        <begin position="235"/>
        <end position="472"/>
    </location>
</feature>
<dbReference type="Gene3D" id="3.60.21.10">
    <property type="match status" value="1"/>
</dbReference>
<accession>A0A9W7GRX1</accession>
<protein>
    <recommendedName>
        <fullName evidence="2">Calcineurin-like phosphoesterase domain-containing protein</fullName>
    </recommendedName>
</protein>
<dbReference type="OrthoDB" id="194510at2759"/>
<sequence length="619" mass="68231">MMNLIGGGWYDLHGSGVCSSYCCWRNASWADSLPHPSTSTEATGGGFWTCSDDLGESWSDRGGQGGQFGLPMCLEEGEVIRTGVQERLESPWFLACVLFVFSMGLVGGVWLCRRRQERFEGESSMEPDKMESLNGDIELSEQNDEDKVRVSLVSSDGVSRRQSCSRCHTFSKFLLISCSFLGVLISSVSLYESLGYILPRPLIRLTPVCSARTCSNLPSSFIRPLPPVSPEAFTVIVASDTQFQWFNGEGSALDDEFPRMCNPSDSYDLCAKKVAKVTNEEQLASMGETGADMLIVNGDLTAYFHANEFGEYSQWHSSLPGSIKHVFPSLGNHDYMSGSDALYDLDEWPFLGPQGCNNLHAADYIRSGIGCNSIERFDPSGLVAFDAGSLSYSHVRGGYLFVHSHFHPEYENAKGGVHSGVPFLLGEVRRGNEAGMRVVLVVHSVTEVSWRLERELVDAGGLFLVLAGHLHRCVGGRCQYAVRTHNGHGSKCNMGFKEHFSKNCGKGCTDYSGHMSMYYPTESGKREYDDDDEEYEGYRCVTKNLGGDEGESEGRMEVAGGKVVWSGSSSFQTYLKATFGEEGVTMDVVSSVGGEMRQVEDLKNYPYHTHEDFSFVIEP</sequence>
<dbReference type="InterPro" id="IPR029052">
    <property type="entry name" value="Metallo-depent_PP-like"/>
</dbReference>
<organism evidence="3 4">
    <name type="scientific">Triparma columacea</name>
    <dbReference type="NCBI Taxonomy" id="722753"/>
    <lineage>
        <taxon>Eukaryota</taxon>
        <taxon>Sar</taxon>
        <taxon>Stramenopiles</taxon>
        <taxon>Ochrophyta</taxon>
        <taxon>Bolidophyceae</taxon>
        <taxon>Parmales</taxon>
        <taxon>Triparmaceae</taxon>
        <taxon>Triparma</taxon>
    </lineage>
</organism>
<dbReference type="Proteomes" id="UP001165065">
    <property type="component" value="Unassembled WGS sequence"/>
</dbReference>
<dbReference type="EMBL" id="BRYA01000453">
    <property type="protein sequence ID" value="GMI49023.1"/>
    <property type="molecule type" value="Genomic_DNA"/>
</dbReference>
<reference evidence="4" key="1">
    <citation type="journal article" date="2023" name="Commun. Biol.">
        <title>Genome analysis of Parmales, the sister group of diatoms, reveals the evolutionary specialization of diatoms from phago-mixotrophs to photoautotrophs.</title>
        <authorList>
            <person name="Ban H."/>
            <person name="Sato S."/>
            <person name="Yoshikawa S."/>
            <person name="Yamada K."/>
            <person name="Nakamura Y."/>
            <person name="Ichinomiya M."/>
            <person name="Sato N."/>
            <person name="Blanc-Mathieu R."/>
            <person name="Endo H."/>
            <person name="Kuwata A."/>
            <person name="Ogata H."/>
        </authorList>
    </citation>
    <scope>NUCLEOTIDE SEQUENCE [LARGE SCALE GENOMIC DNA]</scope>
</reference>
<dbReference type="GO" id="GO:0016787">
    <property type="term" value="F:hydrolase activity"/>
    <property type="evidence" value="ECO:0007669"/>
    <property type="project" value="InterPro"/>
</dbReference>
<keyword evidence="1" id="KW-0472">Membrane</keyword>
<keyword evidence="4" id="KW-1185">Reference proteome</keyword>
<keyword evidence="1" id="KW-1133">Transmembrane helix</keyword>
<feature type="transmembrane region" description="Helical" evidence="1">
    <location>
        <begin position="92"/>
        <end position="112"/>
    </location>
</feature>
<keyword evidence="1" id="KW-0812">Transmembrane</keyword>
<dbReference type="AlphaFoldDB" id="A0A9W7GRX1"/>
<evidence type="ECO:0000256" key="1">
    <source>
        <dbReference type="SAM" id="Phobius"/>
    </source>
</evidence>
<evidence type="ECO:0000259" key="2">
    <source>
        <dbReference type="Pfam" id="PF00149"/>
    </source>
</evidence>
<name>A0A9W7GRX1_9STRA</name>
<dbReference type="Pfam" id="PF00149">
    <property type="entry name" value="Metallophos"/>
    <property type="match status" value="1"/>
</dbReference>
<proteinExistence type="predicted"/>
<evidence type="ECO:0000313" key="4">
    <source>
        <dbReference type="Proteomes" id="UP001165065"/>
    </source>
</evidence>
<gene>
    <name evidence="3" type="ORF">TrCOL_g12591</name>
</gene>
<evidence type="ECO:0000313" key="3">
    <source>
        <dbReference type="EMBL" id="GMI49023.1"/>
    </source>
</evidence>
<feature type="transmembrane region" description="Helical" evidence="1">
    <location>
        <begin position="170"/>
        <end position="191"/>
    </location>
</feature>